<dbReference type="PANTHER" id="PTHR22753:SF24">
    <property type="entry name" value="ESTERASE_LIPASE_THIOESTERASE FAMILY PROTEIN"/>
    <property type="match status" value="1"/>
</dbReference>
<proteinExistence type="predicted"/>
<evidence type="ECO:0008006" key="4">
    <source>
        <dbReference type="Google" id="ProtNLM"/>
    </source>
</evidence>
<protein>
    <recommendedName>
        <fullName evidence="4">Serine aminopeptidase S33 domain-containing protein</fullName>
    </recommendedName>
</protein>
<reference evidence="2" key="2">
    <citation type="submission" date="2020-08" db="EMBL/GenBank/DDBJ databases">
        <title>Plant Genome Project.</title>
        <authorList>
            <person name="Zhang R.-G."/>
        </authorList>
    </citation>
    <scope>NUCLEOTIDE SEQUENCE</scope>
    <source>
        <strain evidence="2">Huo1</strain>
        <tissue evidence="2">Leaf</tissue>
    </source>
</reference>
<dbReference type="InterPro" id="IPR029058">
    <property type="entry name" value="AB_hydrolase_fold"/>
</dbReference>
<feature type="transmembrane region" description="Helical" evidence="1">
    <location>
        <begin position="50"/>
        <end position="71"/>
    </location>
</feature>
<evidence type="ECO:0000256" key="1">
    <source>
        <dbReference type="SAM" id="Phobius"/>
    </source>
</evidence>
<feature type="transmembrane region" description="Helical" evidence="1">
    <location>
        <begin position="91"/>
        <end position="116"/>
    </location>
</feature>
<sequence length="558" mass="62777">MKMVAHHDGVAFGVWSQVDKLPSTALLTSFTGIDGNRLGLTLHHEKLGHLYLIHVSYFLCFACIKDFRYVVLARSYIRPNATGWSPPLSLILLYLFSAFSFISCVVDLVVLVQNTVREEQDQSTKRPIYLAGESLGASLALLVAAHNPDIDFVLILTNPGRELTATKLSKCLVQSVLPLSNMILHNQLNAGLLNWMSSIPVETVMWKLKMIQEMQTYLNSHLNAVKALTMIFTSGKDMLLTSITEDERLSSMLQNSQTHSFIGNDDPLFGDHKFDLVAAIKCASLYRCGASADYVADFLPPSPSELESACEPFSDAINCRWKSSLRASRNSFRRTRVISQQPYDAWTGPRPDSVQDGKIQDYPMFDVVRMTGGVPVSANNLYRLFSLKSHVLLYPGGVREALHHEPEFVRMAARFGEKIVPFGTVGEDDILQLLLDCGDQMKIPPLKALIEELTNETARLRSNAEGEIGKQFMYCPVALPKLPGRFYFLFGEPISTEGKKDVLTNKDRAREVYLEVKAEKCIEYLKDRREKDPYRNLLVRLSYQSYHGFDSPVPTFEV</sequence>
<reference evidence="2" key="1">
    <citation type="submission" date="2018-01" db="EMBL/GenBank/DDBJ databases">
        <authorList>
            <person name="Mao J.F."/>
        </authorList>
    </citation>
    <scope>NUCLEOTIDE SEQUENCE</scope>
    <source>
        <strain evidence="2">Huo1</strain>
        <tissue evidence="2">Leaf</tissue>
    </source>
</reference>
<organism evidence="2">
    <name type="scientific">Salvia splendens</name>
    <name type="common">Scarlet sage</name>
    <dbReference type="NCBI Taxonomy" id="180675"/>
    <lineage>
        <taxon>Eukaryota</taxon>
        <taxon>Viridiplantae</taxon>
        <taxon>Streptophyta</taxon>
        <taxon>Embryophyta</taxon>
        <taxon>Tracheophyta</taxon>
        <taxon>Spermatophyta</taxon>
        <taxon>Magnoliopsida</taxon>
        <taxon>eudicotyledons</taxon>
        <taxon>Gunneridae</taxon>
        <taxon>Pentapetalae</taxon>
        <taxon>asterids</taxon>
        <taxon>lamiids</taxon>
        <taxon>Lamiales</taxon>
        <taxon>Lamiaceae</taxon>
        <taxon>Nepetoideae</taxon>
        <taxon>Mentheae</taxon>
        <taxon>Salviinae</taxon>
        <taxon>Salvia</taxon>
        <taxon>Salvia subgen. Calosphace</taxon>
        <taxon>core Calosphace</taxon>
    </lineage>
</organism>
<keyword evidence="1" id="KW-0812">Transmembrane</keyword>
<accession>A0A8X9A7R6</accession>
<dbReference type="EMBL" id="PNBA02000003">
    <property type="protein sequence ID" value="KAG6429869.1"/>
    <property type="molecule type" value="Genomic_DNA"/>
</dbReference>
<dbReference type="Proteomes" id="UP000298416">
    <property type="component" value="Unassembled WGS sequence"/>
</dbReference>
<dbReference type="SUPFAM" id="SSF53474">
    <property type="entry name" value="alpha/beta-Hydrolases"/>
    <property type="match status" value="1"/>
</dbReference>
<keyword evidence="1" id="KW-0472">Membrane</keyword>
<name>A0A8X9A7R6_SALSN</name>
<evidence type="ECO:0000313" key="2">
    <source>
        <dbReference type="EMBL" id="KAG6429869.1"/>
    </source>
</evidence>
<dbReference type="AlphaFoldDB" id="A0A8X9A7R6"/>
<dbReference type="Gene3D" id="3.40.50.1820">
    <property type="entry name" value="alpha/beta hydrolase"/>
    <property type="match status" value="1"/>
</dbReference>
<dbReference type="PANTHER" id="PTHR22753">
    <property type="entry name" value="TRANSMEMBRANE PROTEIN 68"/>
    <property type="match status" value="1"/>
</dbReference>
<dbReference type="GO" id="GO:0016020">
    <property type="term" value="C:membrane"/>
    <property type="evidence" value="ECO:0007669"/>
    <property type="project" value="TreeGrafter"/>
</dbReference>
<comment type="caution">
    <text evidence="2">The sequence shown here is derived from an EMBL/GenBank/DDBJ whole genome shotgun (WGS) entry which is preliminary data.</text>
</comment>
<keyword evidence="3" id="KW-1185">Reference proteome</keyword>
<keyword evidence="1" id="KW-1133">Transmembrane helix</keyword>
<gene>
    <name evidence="2" type="ORF">SASPL_107924</name>
</gene>
<evidence type="ECO:0000313" key="3">
    <source>
        <dbReference type="Proteomes" id="UP000298416"/>
    </source>
</evidence>